<dbReference type="Pfam" id="PF09359">
    <property type="entry name" value="VTC"/>
    <property type="match status" value="1"/>
</dbReference>
<protein>
    <submittedName>
        <fullName evidence="3">Polyphosphate polymerase domain-containing protein</fullName>
    </submittedName>
    <submittedName>
        <fullName evidence="2">VTC domain-containing protein</fullName>
    </submittedName>
</protein>
<dbReference type="Gene3D" id="3.20.100.30">
    <property type="entry name" value="VTC, catalytic tunnel domain"/>
    <property type="match status" value="1"/>
</dbReference>
<dbReference type="InterPro" id="IPR018966">
    <property type="entry name" value="VTC_domain"/>
</dbReference>
<reference evidence="3 5" key="2">
    <citation type="submission" date="2018-12" db="EMBL/GenBank/DDBJ databases">
        <authorList>
            <person name="hu s."/>
            <person name="Xu Y."/>
            <person name="Xu B."/>
            <person name="Li F."/>
        </authorList>
    </citation>
    <scope>NUCLEOTIDE SEQUENCE [LARGE SCALE GENOMIC DNA]</scope>
    <source>
        <strain evidence="3 5">KSW2-17</strain>
    </source>
</reference>
<dbReference type="AlphaFoldDB" id="A0A2P8GUP3"/>
<evidence type="ECO:0000313" key="5">
    <source>
        <dbReference type="Proteomes" id="UP000268291"/>
    </source>
</evidence>
<evidence type="ECO:0000313" key="2">
    <source>
        <dbReference type="EMBL" id="PSL37689.1"/>
    </source>
</evidence>
<dbReference type="Proteomes" id="UP000241203">
    <property type="component" value="Unassembled WGS sequence"/>
</dbReference>
<comment type="caution">
    <text evidence="2">The sequence shown here is derived from an EMBL/GenBank/DDBJ whole genome shotgun (WGS) entry which is preliminary data.</text>
</comment>
<reference evidence="2 4" key="1">
    <citation type="submission" date="2018-03" db="EMBL/GenBank/DDBJ databases">
        <title>Genomic Encyclopedia of Archaeal and Bacterial Type Strains, Phase II (KMG-II): from individual species to whole genera.</title>
        <authorList>
            <person name="Goeker M."/>
        </authorList>
    </citation>
    <scope>NUCLEOTIDE SEQUENCE [LARGE SCALE GENOMIC DNA]</scope>
    <source>
        <strain evidence="2 4">DSM 21548</strain>
    </source>
</reference>
<gene>
    <name evidence="2" type="ORF">CLV49_1296</name>
    <name evidence="3" type="ORF">ELQ93_12720</name>
</gene>
<keyword evidence="5" id="KW-1185">Reference proteome</keyword>
<organism evidence="2 4">
    <name type="scientific">Labedella gwakjiensis</name>
    <dbReference type="NCBI Taxonomy" id="390269"/>
    <lineage>
        <taxon>Bacteria</taxon>
        <taxon>Bacillati</taxon>
        <taxon>Actinomycetota</taxon>
        <taxon>Actinomycetes</taxon>
        <taxon>Micrococcales</taxon>
        <taxon>Microbacteriaceae</taxon>
        <taxon>Labedella</taxon>
    </lineage>
</organism>
<sequence>MSAPIRPRSALAPLEALDPIGLDELLERAALQTRVDRKYIVPTEALADVLGDLDDASRVLQIDDRRAFAYESVYFDSPDLVNYRAAALSRRRRSKIRTRTYVDAHESYLEVKTRGARSTTVKDRLPYDPDARGALTPDGVEYVDGILSEASIPGAQPDAMRSVLTTRYDRTTLFVPGSESRATIDTALEWELEGGSILHLDDIVIVETKSGSRASDVDRLLWAHGHRPVGISKYGTGLAALRPDLPSSKWARVIRRYFDTRPERSAA</sequence>
<evidence type="ECO:0000313" key="4">
    <source>
        <dbReference type="Proteomes" id="UP000241203"/>
    </source>
</evidence>
<proteinExistence type="predicted"/>
<dbReference type="InterPro" id="IPR042267">
    <property type="entry name" value="VTC_sf"/>
</dbReference>
<feature type="domain" description="VTC" evidence="1">
    <location>
        <begin position="34"/>
        <end position="241"/>
    </location>
</feature>
<evidence type="ECO:0000313" key="3">
    <source>
        <dbReference type="EMBL" id="RUQ87717.1"/>
    </source>
</evidence>
<evidence type="ECO:0000259" key="1">
    <source>
        <dbReference type="Pfam" id="PF09359"/>
    </source>
</evidence>
<name>A0A2P8GUP3_9MICO</name>
<dbReference type="Proteomes" id="UP000268291">
    <property type="component" value="Unassembled WGS sequence"/>
</dbReference>
<accession>A0A2P8GUP3</accession>
<dbReference type="CDD" id="cd07750">
    <property type="entry name" value="PolyPPase_VTC_like"/>
    <property type="match status" value="1"/>
</dbReference>
<dbReference type="RefSeq" id="WP_106562802.1">
    <property type="nucleotide sequence ID" value="NZ_PYAU01000001.1"/>
</dbReference>
<dbReference type="EMBL" id="RZGY01000001">
    <property type="protein sequence ID" value="RUQ87717.1"/>
    <property type="molecule type" value="Genomic_DNA"/>
</dbReference>
<dbReference type="OrthoDB" id="148766at2"/>
<dbReference type="EMBL" id="PYAU01000001">
    <property type="protein sequence ID" value="PSL37689.1"/>
    <property type="molecule type" value="Genomic_DNA"/>
</dbReference>
<dbReference type="GO" id="GO:0006799">
    <property type="term" value="P:polyphosphate biosynthetic process"/>
    <property type="evidence" value="ECO:0007669"/>
    <property type="project" value="UniProtKB-ARBA"/>
</dbReference>